<evidence type="ECO:0000256" key="4">
    <source>
        <dbReference type="ARBA" id="ARBA00022485"/>
    </source>
</evidence>
<comment type="cofactor">
    <cofactor evidence="13 14">
        <name>[4Fe-4S] cluster</name>
        <dbReference type="ChEBI" id="CHEBI:49883"/>
    </cofactor>
    <text evidence="13 14">Binds 1 [4Fe-4S] cluster. The cluster is coordinated with 3 cysteines and an exchangeable S-adenosyl-L-methionine.</text>
</comment>
<dbReference type="UniPathway" id="UPA00078">
    <property type="reaction ID" value="UER00162"/>
</dbReference>
<proteinExistence type="inferred from homology"/>
<dbReference type="GO" id="GO:0005506">
    <property type="term" value="F:iron ion binding"/>
    <property type="evidence" value="ECO:0007669"/>
    <property type="project" value="UniProtKB-UniRule"/>
</dbReference>
<dbReference type="CDD" id="cd01335">
    <property type="entry name" value="Radical_SAM"/>
    <property type="match status" value="1"/>
</dbReference>
<dbReference type="NCBIfam" id="TIGR00433">
    <property type="entry name" value="bioB"/>
    <property type="match status" value="1"/>
</dbReference>
<dbReference type="EC" id="2.8.1.6" evidence="3 13"/>
<evidence type="ECO:0000256" key="9">
    <source>
        <dbReference type="ARBA" id="ARBA00022756"/>
    </source>
</evidence>
<dbReference type="PANTHER" id="PTHR22976:SF2">
    <property type="entry name" value="BIOTIN SYNTHASE, MITOCHONDRIAL"/>
    <property type="match status" value="1"/>
</dbReference>
<comment type="cofactor">
    <cofactor evidence="13">
        <name>[2Fe-2S] cluster</name>
        <dbReference type="ChEBI" id="CHEBI:190135"/>
    </cofactor>
    <text evidence="13">Binds 1 [2Fe-2S] cluster. The cluster is coordinated with 3 cysteines and 1 arginine.</text>
</comment>
<gene>
    <name evidence="13 16" type="primary">bioB</name>
    <name evidence="16" type="ORF">COW11_04440</name>
</gene>
<comment type="caution">
    <text evidence="16">The sequence shown here is derived from an EMBL/GenBank/DDBJ whole genome shotgun (WGS) entry which is preliminary data.</text>
</comment>
<accession>A0A2J0LH92</accession>
<evidence type="ECO:0000256" key="12">
    <source>
        <dbReference type="ARBA" id="ARBA00051157"/>
    </source>
</evidence>
<dbReference type="SMART" id="SM00729">
    <property type="entry name" value="Elp3"/>
    <property type="match status" value="1"/>
</dbReference>
<feature type="binding site" evidence="13 14">
    <location>
        <position position="51"/>
    </location>
    <ligand>
        <name>[4Fe-4S] cluster</name>
        <dbReference type="ChEBI" id="CHEBI:49883"/>
        <note>4Fe-4S-S-AdoMet</note>
    </ligand>
</feature>
<evidence type="ECO:0000256" key="2">
    <source>
        <dbReference type="ARBA" id="ARBA00010765"/>
    </source>
</evidence>
<evidence type="ECO:0000256" key="1">
    <source>
        <dbReference type="ARBA" id="ARBA00004942"/>
    </source>
</evidence>
<dbReference type="AlphaFoldDB" id="A0A2J0LH92"/>
<evidence type="ECO:0000256" key="5">
    <source>
        <dbReference type="ARBA" id="ARBA00022679"/>
    </source>
</evidence>
<dbReference type="Gene3D" id="3.20.20.70">
    <property type="entry name" value="Aldolase class I"/>
    <property type="match status" value="1"/>
</dbReference>
<evidence type="ECO:0000256" key="6">
    <source>
        <dbReference type="ARBA" id="ARBA00022691"/>
    </source>
</evidence>
<keyword evidence="10 13" id="KW-0408">Iron</keyword>
<comment type="similarity">
    <text evidence="2 13">Belongs to the radical SAM superfamily. Biotin synthase family.</text>
</comment>
<keyword evidence="5 13" id="KW-0808">Transferase</keyword>
<evidence type="ECO:0000256" key="13">
    <source>
        <dbReference type="HAMAP-Rule" id="MF_01694"/>
    </source>
</evidence>
<dbReference type="InterPro" id="IPR013785">
    <property type="entry name" value="Aldolase_TIM"/>
</dbReference>
<evidence type="ECO:0000259" key="15">
    <source>
        <dbReference type="PROSITE" id="PS51918"/>
    </source>
</evidence>
<keyword evidence="9 13" id="KW-0093">Biotin biosynthesis</keyword>
<dbReference type="Proteomes" id="UP000231267">
    <property type="component" value="Unassembled WGS sequence"/>
</dbReference>
<feature type="binding site" evidence="13 14">
    <location>
        <position position="258"/>
    </location>
    <ligand>
        <name>[2Fe-2S] cluster</name>
        <dbReference type="ChEBI" id="CHEBI:190135"/>
    </ligand>
</feature>
<dbReference type="InterPro" id="IPR002684">
    <property type="entry name" value="Biotin_synth/BioAB"/>
</dbReference>
<dbReference type="InterPro" id="IPR024177">
    <property type="entry name" value="Biotin_synthase"/>
</dbReference>
<keyword evidence="7 13" id="KW-0001">2Fe-2S</keyword>
<evidence type="ECO:0000256" key="8">
    <source>
        <dbReference type="ARBA" id="ARBA00022723"/>
    </source>
</evidence>
<dbReference type="InterPro" id="IPR058240">
    <property type="entry name" value="rSAM_sf"/>
</dbReference>
<dbReference type="Pfam" id="PF04055">
    <property type="entry name" value="Radical_SAM"/>
    <property type="match status" value="1"/>
</dbReference>
<dbReference type="HAMAP" id="MF_01694">
    <property type="entry name" value="BioB"/>
    <property type="match status" value="1"/>
</dbReference>
<dbReference type="Pfam" id="PF06968">
    <property type="entry name" value="BATS"/>
    <property type="match status" value="1"/>
</dbReference>
<dbReference type="PANTHER" id="PTHR22976">
    <property type="entry name" value="BIOTIN SYNTHASE"/>
    <property type="match status" value="1"/>
</dbReference>
<dbReference type="PROSITE" id="PS51918">
    <property type="entry name" value="RADICAL_SAM"/>
    <property type="match status" value="1"/>
</dbReference>
<comment type="pathway">
    <text evidence="1 13">Cofactor biosynthesis; biotin biosynthesis; biotin from 7,8-diaminononanoate: step 2/2.</text>
</comment>
<comment type="caution">
    <text evidence="13">Lacks conserved residue(s) required for the propagation of feature annotation.</text>
</comment>
<keyword evidence="4 13" id="KW-0004">4Fe-4S</keyword>
<dbReference type="GO" id="GO:0009102">
    <property type="term" value="P:biotin biosynthetic process"/>
    <property type="evidence" value="ECO:0007669"/>
    <property type="project" value="UniProtKB-UniRule"/>
</dbReference>
<organism evidence="16 17">
    <name type="scientific">Candidatus Taenaricola geysiri</name>
    <dbReference type="NCBI Taxonomy" id="1974752"/>
    <lineage>
        <taxon>Bacteria</taxon>
        <taxon>Pseudomonadati</taxon>
        <taxon>Candidatus Omnitrophota</taxon>
        <taxon>Candidatus Taenaricola</taxon>
    </lineage>
</organism>
<feature type="domain" description="Radical SAM core" evidence="15">
    <location>
        <begin position="33"/>
        <end position="263"/>
    </location>
</feature>
<dbReference type="GO" id="GO:0051537">
    <property type="term" value="F:2 iron, 2 sulfur cluster binding"/>
    <property type="evidence" value="ECO:0007669"/>
    <property type="project" value="UniProtKB-KW"/>
</dbReference>
<dbReference type="GO" id="GO:0051539">
    <property type="term" value="F:4 iron, 4 sulfur cluster binding"/>
    <property type="evidence" value="ECO:0007669"/>
    <property type="project" value="UniProtKB-KW"/>
</dbReference>
<dbReference type="SMART" id="SM00876">
    <property type="entry name" value="BATS"/>
    <property type="match status" value="1"/>
</dbReference>
<reference evidence="16 17" key="1">
    <citation type="submission" date="2017-09" db="EMBL/GenBank/DDBJ databases">
        <title>Depth-based differentiation of microbial function through sediment-hosted aquifers and enrichment of novel symbionts in the deep terrestrial subsurface.</title>
        <authorList>
            <person name="Probst A.J."/>
            <person name="Ladd B."/>
            <person name="Jarett J.K."/>
            <person name="Geller-Mcgrath D.E."/>
            <person name="Sieber C.M."/>
            <person name="Emerson J.B."/>
            <person name="Anantharaman K."/>
            <person name="Thomas B.C."/>
            <person name="Malmstrom R."/>
            <person name="Stieglmeier M."/>
            <person name="Klingl A."/>
            <person name="Woyke T."/>
            <person name="Ryan C.M."/>
            <person name="Banfield J.F."/>
        </authorList>
    </citation>
    <scope>NUCLEOTIDE SEQUENCE [LARGE SCALE GENOMIC DNA]</scope>
    <source>
        <strain evidence="16">CG12_big_fil_rev_8_21_14_0_65_43_15</strain>
    </source>
</reference>
<dbReference type="EMBL" id="PFGP01000104">
    <property type="protein sequence ID" value="PIW66224.1"/>
    <property type="molecule type" value="Genomic_DNA"/>
</dbReference>
<dbReference type="InterPro" id="IPR007197">
    <property type="entry name" value="rSAM"/>
</dbReference>
<evidence type="ECO:0000256" key="14">
    <source>
        <dbReference type="PIRSR" id="PIRSR001619-1"/>
    </source>
</evidence>
<evidence type="ECO:0000256" key="7">
    <source>
        <dbReference type="ARBA" id="ARBA00022714"/>
    </source>
</evidence>
<keyword evidence="8 13" id="KW-0479">Metal-binding</keyword>
<comment type="catalytic activity">
    <reaction evidence="12 13">
        <text>(4R,5S)-dethiobiotin + (sulfur carrier)-SH + 2 reduced [2Fe-2S]-[ferredoxin] + 2 S-adenosyl-L-methionine = (sulfur carrier)-H + biotin + 2 5'-deoxyadenosine + 2 L-methionine + 2 oxidized [2Fe-2S]-[ferredoxin]</text>
        <dbReference type="Rhea" id="RHEA:22060"/>
        <dbReference type="Rhea" id="RHEA-COMP:10000"/>
        <dbReference type="Rhea" id="RHEA-COMP:10001"/>
        <dbReference type="Rhea" id="RHEA-COMP:14737"/>
        <dbReference type="Rhea" id="RHEA-COMP:14739"/>
        <dbReference type="ChEBI" id="CHEBI:17319"/>
        <dbReference type="ChEBI" id="CHEBI:29917"/>
        <dbReference type="ChEBI" id="CHEBI:33737"/>
        <dbReference type="ChEBI" id="CHEBI:33738"/>
        <dbReference type="ChEBI" id="CHEBI:57586"/>
        <dbReference type="ChEBI" id="CHEBI:57844"/>
        <dbReference type="ChEBI" id="CHEBI:59789"/>
        <dbReference type="ChEBI" id="CHEBI:64428"/>
        <dbReference type="ChEBI" id="CHEBI:149473"/>
        <dbReference type="EC" id="2.8.1.6"/>
    </reaction>
</comment>
<dbReference type="GO" id="GO:0004076">
    <property type="term" value="F:biotin synthase activity"/>
    <property type="evidence" value="ECO:0007669"/>
    <property type="project" value="UniProtKB-UniRule"/>
</dbReference>
<dbReference type="SUPFAM" id="SSF102114">
    <property type="entry name" value="Radical SAM enzymes"/>
    <property type="match status" value="1"/>
</dbReference>
<dbReference type="SFLD" id="SFLDG01060">
    <property type="entry name" value="BATS_domain_containing"/>
    <property type="match status" value="1"/>
</dbReference>
<dbReference type="InterPro" id="IPR006638">
    <property type="entry name" value="Elp3/MiaA/NifB-like_rSAM"/>
</dbReference>
<comment type="cofactor">
    <cofactor evidence="14">
        <name>[2Fe-2S] cluster</name>
        <dbReference type="ChEBI" id="CHEBI:190135"/>
    </cofactor>
    <text evidence="14">Binds 1 [2Fe-2S] cluster. The cluster is coordinated with 3 cysteines and 1 arginine.</text>
</comment>
<feature type="binding site" evidence="13 14">
    <location>
        <position position="188"/>
    </location>
    <ligand>
        <name>[2Fe-2S] cluster</name>
        <dbReference type="ChEBI" id="CHEBI:190135"/>
    </ligand>
</feature>
<evidence type="ECO:0000256" key="11">
    <source>
        <dbReference type="ARBA" id="ARBA00023014"/>
    </source>
</evidence>
<evidence type="ECO:0000256" key="3">
    <source>
        <dbReference type="ARBA" id="ARBA00012236"/>
    </source>
</evidence>
<comment type="function">
    <text evidence="13">Catalyzes the conversion of dethiobiotin (DTB) to biotin by the insertion of a sulfur atom into dethiobiotin via a radical-based mechanism.</text>
</comment>
<keyword evidence="11 13" id="KW-0411">Iron-sulfur</keyword>
<dbReference type="InterPro" id="IPR010722">
    <property type="entry name" value="BATS_dom"/>
</dbReference>
<evidence type="ECO:0000313" key="17">
    <source>
        <dbReference type="Proteomes" id="UP000231267"/>
    </source>
</evidence>
<dbReference type="SFLD" id="SFLDG01278">
    <property type="entry name" value="biotin_synthase_like"/>
    <property type="match status" value="1"/>
</dbReference>
<name>A0A2J0LH92_9BACT</name>
<dbReference type="PIRSF" id="PIRSF001619">
    <property type="entry name" value="Biotin_synth"/>
    <property type="match status" value="1"/>
</dbReference>
<sequence length="324" mass="35715">MTMNRKEALKLYRDSENNPQTLYKMADDLRRKRFGNKVELCSVVNAKSGNCSQDCKFCAQSAHNKASSPEYPLISSEDMLEASKMAAVNLAHGFGIVTSGDCIDGAKELPLICEAIKKIKAQGMINPDASLGRLTKDTARELKKAGLTRYHHNLETSRDFFPNICTTHSYDDRIQTIKIAKEEGLEVCCGGLFGLGEIIEHRIDFAFTLKELKVDSVPLNFLIPISETPFEDNPRLTPDEILMTIAIFRIILPDKHIKVCGGREANLGNRQKEIFACGASGMMIGGYLTQGGNAPEEDLKMLKELGLEPATPIGDRSCGPVPTF</sequence>
<comment type="subunit">
    <text evidence="13">Homodimer.</text>
</comment>
<feature type="binding site" evidence="13 14">
    <location>
        <position position="58"/>
    </location>
    <ligand>
        <name>[4Fe-4S] cluster</name>
        <dbReference type="ChEBI" id="CHEBI:49883"/>
        <note>4Fe-4S-S-AdoMet</note>
    </ligand>
</feature>
<keyword evidence="6 13" id="KW-0949">S-adenosyl-L-methionine</keyword>
<evidence type="ECO:0000256" key="10">
    <source>
        <dbReference type="ARBA" id="ARBA00023004"/>
    </source>
</evidence>
<protein>
    <recommendedName>
        <fullName evidence="3 13">Biotin synthase</fullName>
        <ecNumber evidence="3 13">2.8.1.6</ecNumber>
    </recommendedName>
</protein>
<dbReference type="SFLD" id="SFLDS00029">
    <property type="entry name" value="Radical_SAM"/>
    <property type="match status" value="1"/>
</dbReference>
<evidence type="ECO:0000313" key="16">
    <source>
        <dbReference type="EMBL" id="PIW66224.1"/>
    </source>
</evidence>
<feature type="binding site" evidence="13 14">
    <location>
        <position position="55"/>
    </location>
    <ligand>
        <name>[4Fe-4S] cluster</name>
        <dbReference type="ChEBI" id="CHEBI:49883"/>
        <note>4Fe-4S-S-AdoMet</note>
    </ligand>
</feature>